<dbReference type="InterPro" id="IPR001242">
    <property type="entry name" value="Condensation_dom"/>
</dbReference>
<dbReference type="Gene3D" id="3.30.559.30">
    <property type="entry name" value="Nonribosomal peptide synthetase, condensation domain"/>
    <property type="match status" value="2"/>
</dbReference>
<dbReference type="InterPro" id="IPR000873">
    <property type="entry name" value="AMP-dep_synth/lig_dom"/>
</dbReference>
<sequence>MQAAYWMGRKIRDALGGVAAHLYAEFGTQAALDVERLSLAVERLFGMHPMLRLQLTEEGSPQVMEPGTAYALAVDDMRHLLPGDLAKRLTEKRHDKTHQRLPLDRGHAAELSVSLLPDTRARLHVDVDMIAADPSSFPVLMDDLARLYEAPSGRDAGPCLTYFDYLARLRRDRGLARQREQSRRWWRERMARIPPPPPLPWNGGGAVRSESLAVLLEARERKALEMAARRKGLTPTTLLLALFADVLGAALDVDRFRLNVPMFYRHPLGEGVERLIGDFSNLLLLGVVLTPGMSLGELGKRLADDMAQLLSHSAYSGVGVMRDMSRHHGGMQISPVVFTSGLGMPGGELFSPRVTRLFGKMEWVVSQGPMVALDAQVAPVDGGLLINWDVRLDAIPESWVRTTFNTYVARVRELARAPEHIGQAIAFGRSTSAGSNRRRQGKELPLTSLQQAYLLGRSEKLPLGGVAMQEFREYRGRIDPHVLRRRLASLVRRHAALRTRIDTRALTYRVSEEPMLNLDEVDLRGETWIAAWERIDAMRDDYTHQLFDPTYPPWHMRLFLLPATETVDRDESVLFVRFDALIVDGRSIAKLMAALFDGQDSPIASKGTAASLSVMSVRDRGEAARYWAMALQDVCGPPQLPWKRPLESLGVSRYRRQGRYLPRSELARLARLGASHSLFRNSLLTALILEVLSRWTCDAELCIGMPVALPGHPASIRNDSTFIALHYDAKRGTLLERARRIQADVLQGLDHLAFSGIDINRQLLKRNGGGVALPVVVTHGLDWPTLAPDAPVRWHGGLTQTPQMAMDIRLLADAQGNLQLGIDYAEKALAGELIRDLLSAIERAIGAVIRRGELILEAGDCLDAVSLHRSDGENESADPPWPFLAHLAERLFSGDEGRAALIHGERRVGYGELGDAVQRVMGGLRQHGIGEGCVVAICLPRSPEHLMLVLACALMGAIWVPVDAGAPLRRRRYLLDNCHPELTVAQSPIDGRRVVTPARLLEARPDPRPTTEALVARSDCEVPAYYLYTSGTTGKPKCVVLTNRATANVIAHTQTAWRIVSDDVLLSATPLHHDMAVFDIFGSLSAGATLVLPTAEEDKDAIHLNRLVREHGVTLWCSVPAILEMLLACRRDDSLRSLRLIAQGGDYIKPVIIDELRGLLPDAQLFSLGGPTETTIWSIWHEIGRDDLDVIPYGRPLPGNRYYVCNDAQGHCPVGVVGRIYTSGINLALGYLDEGEIRQTDFGTLVDERGRPVRAFRTGDLGRYRQDGTLIFAGRVNGYVKVRGVRLSLSDIENELSRHPAIRQLLAVDHVEGRTGETSLGALYVCVGDTPPSARELREFARGRLPESHVPARFVRVEALPLSANGKPDRQAARSILEAADEVSSTDVNTSASERVLSIYRQVLGKSGQEREHVGADFLTMGLRPSHLRTIAFRLGEEFGASLSMHQLLRCRTAEEVVRLMQHPSGGAMMVSPTQGMSVDEQGGDPWSR</sequence>
<gene>
    <name evidence="7" type="ORF">C1H69_16965</name>
</gene>
<dbReference type="InterPro" id="IPR042099">
    <property type="entry name" value="ANL_N_sf"/>
</dbReference>
<comment type="pathway">
    <text evidence="1">Siderophore biosynthesis.</text>
</comment>
<evidence type="ECO:0000259" key="6">
    <source>
        <dbReference type="Pfam" id="PF13193"/>
    </source>
</evidence>
<evidence type="ECO:0000256" key="3">
    <source>
        <dbReference type="SAM" id="MobiDB-lite"/>
    </source>
</evidence>
<feature type="domain" description="AMP-binding enzyme C-terminal" evidence="6">
    <location>
        <begin position="1292"/>
        <end position="1367"/>
    </location>
</feature>
<comment type="caution">
    <text evidence="7">The sequence shown here is derived from an EMBL/GenBank/DDBJ whole genome shotgun (WGS) entry which is preliminary data.</text>
</comment>
<evidence type="ECO:0000313" key="8">
    <source>
        <dbReference type="Proteomes" id="UP000235803"/>
    </source>
</evidence>
<dbReference type="InterPro" id="IPR023213">
    <property type="entry name" value="CAT-like_dom_sf"/>
</dbReference>
<feature type="domain" description="Condensation" evidence="5">
    <location>
        <begin position="443"/>
        <end position="713"/>
    </location>
</feature>
<dbReference type="Pfam" id="PF13193">
    <property type="entry name" value="AMP-binding_C"/>
    <property type="match status" value="1"/>
</dbReference>
<evidence type="ECO:0000259" key="4">
    <source>
        <dbReference type="Pfam" id="PF00501"/>
    </source>
</evidence>
<dbReference type="Pfam" id="PF00501">
    <property type="entry name" value="AMP-binding"/>
    <property type="match status" value="1"/>
</dbReference>
<name>A0A2N7TZN9_9GAMM</name>
<feature type="region of interest" description="Disordered" evidence="3">
    <location>
        <begin position="1466"/>
        <end position="1489"/>
    </location>
</feature>
<feature type="domain" description="AMP-dependent synthetase/ligase" evidence="4">
    <location>
        <begin position="896"/>
        <end position="1232"/>
    </location>
</feature>
<evidence type="ECO:0000259" key="5">
    <source>
        <dbReference type="Pfam" id="PF00668"/>
    </source>
</evidence>
<evidence type="ECO:0000256" key="1">
    <source>
        <dbReference type="ARBA" id="ARBA00004924"/>
    </source>
</evidence>
<dbReference type="InterPro" id="IPR020845">
    <property type="entry name" value="AMP-binding_CS"/>
</dbReference>
<dbReference type="PROSITE" id="PS00455">
    <property type="entry name" value="AMP_BINDING"/>
    <property type="match status" value="1"/>
</dbReference>
<dbReference type="InterPro" id="IPR025110">
    <property type="entry name" value="AMP-bd_C"/>
</dbReference>
<dbReference type="InterPro" id="IPR010071">
    <property type="entry name" value="AA_adenyl_dom"/>
</dbReference>
<dbReference type="EMBL" id="PNRF01000034">
    <property type="protein sequence ID" value="PMR73623.1"/>
    <property type="molecule type" value="Genomic_DNA"/>
</dbReference>
<dbReference type="GO" id="GO:0000036">
    <property type="term" value="F:acyl carrier activity"/>
    <property type="evidence" value="ECO:0007669"/>
    <property type="project" value="TreeGrafter"/>
</dbReference>
<dbReference type="SUPFAM" id="SSF56801">
    <property type="entry name" value="Acetyl-CoA synthetase-like"/>
    <property type="match status" value="1"/>
</dbReference>
<dbReference type="GO" id="GO:0031177">
    <property type="term" value="F:phosphopantetheine binding"/>
    <property type="evidence" value="ECO:0007669"/>
    <property type="project" value="TreeGrafter"/>
</dbReference>
<dbReference type="GO" id="GO:0016874">
    <property type="term" value="F:ligase activity"/>
    <property type="evidence" value="ECO:0007669"/>
    <property type="project" value="UniProtKB-KW"/>
</dbReference>
<dbReference type="Gene3D" id="3.30.300.30">
    <property type="match status" value="1"/>
</dbReference>
<dbReference type="NCBIfam" id="TIGR01733">
    <property type="entry name" value="AA-adenyl-dom"/>
    <property type="match status" value="1"/>
</dbReference>
<dbReference type="GO" id="GO:0005737">
    <property type="term" value="C:cytoplasm"/>
    <property type="evidence" value="ECO:0007669"/>
    <property type="project" value="TreeGrafter"/>
</dbReference>
<dbReference type="InterPro" id="IPR045851">
    <property type="entry name" value="AMP-bd_C_sf"/>
</dbReference>
<protein>
    <submittedName>
        <fullName evidence="7">Peptide synthetase</fullName>
    </submittedName>
</protein>
<dbReference type="Pfam" id="PF00668">
    <property type="entry name" value="Condensation"/>
    <property type="match status" value="2"/>
</dbReference>
<dbReference type="Proteomes" id="UP000235803">
    <property type="component" value="Unassembled WGS sequence"/>
</dbReference>
<proteinExistence type="predicted"/>
<evidence type="ECO:0000256" key="2">
    <source>
        <dbReference type="ARBA" id="ARBA00022598"/>
    </source>
</evidence>
<dbReference type="SUPFAM" id="SSF52777">
    <property type="entry name" value="CoA-dependent acyltransferases"/>
    <property type="match status" value="4"/>
</dbReference>
<dbReference type="OrthoDB" id="9757559at2"/>
<feature type="domain" description="Condensation" evidence="5">
    <location>
        <begin position="24"/>
        <end position="334"/>
    </location>
</feature>
<organism evidence="7 8">
    <name type="scientific">Billgrantia endophytica</name>
    <dbReference type="NCBI Taxonomy" id="2033802"/>
    <lineage>
        <taxon>Bacteria</taxon>
        <taxon>Pseudomonadati</taxon>
        <taxon>Pseudomonadota</taxon>
        <taxon>Gammaproteobacteria</taxon>
        <taxon>Oceanospirillales</taxon>
        <taxon>Halomonadaceae</taxon>
        <taxon>Billgrantia</taxon>
    </lineage>
</organism>
<dbReference type="Gene3D" id="3.40.50.12780">
    <property type="entry name" value="N-terminal domain of ligase-like"/>
    <property type="match status" value="1"/>
</dbReference>
<accession>A0A2N7TZN9</accession>
<evidence type="ECO:0000313" key="7">
    <source>
        <dbReference type="EMBL" id="PMR73623.1"/>
    </source>
</evidence>
<dbReference type="PANTHER" id="PTHR45527:SF10">
    <property type="entry name" value="PYOCHELIN SYNTHASE PCHF"/>
    <property type="match status" value="1"/>
</dbReference>
<dbReference type="Gene3D" id="3.30.559.10">
    <property type="entry name" value="Chloramphenicol acetyltransferase-like domain"/>
    <property type="match status" value="2"/>
</dbReference>
<reference evidence="7 8" key="1">
    <citation type="submission" date="2018-01" db="EMBL/GenBank/DDBJ databases">
        <title>Halomonas endophytica sp. nov., isolated from storage liquid in the stems of Populus euphratica.</title>
        <authorList>
            <person name="Chen C."/>
        </authorList>
    </citation>
    <scope>NUCLEOTIDE SEQUENCE [LARGE SCALE GENOMIC DNA]</scope>
    <source>
        <strain evidence="7 8">MC28</strain>
    </source>
</reference>
<dbReference type="GO" id="GO:0043041">
    <property type="term" value="P:amino acid activation for nonribosomal peptide biosynthetic process"/>
    <property type="evidence" value="ECO:0007669"/>
    <property type="project" value="TreeGrafter"/>
</dbReference>
<dbReference type="PANTHER" id="PTHR45527">
    <property type="entry name" value="NONRIBOSOMAL PEPTIDE SYNTHETASE"/>
    <property type="match status" value="1"/>
</dbReference>
<dbReference type="GO" id="GO:0044550">
    <property type="term" value="P:secondary metabolite biosynthetic process"/>
    <property type="evidence" value="ECO:0007669"/>
    <property type="project" value="TreeGrafter"/>
</dbReference>
<keyword evidence="8" id="KW-1185">Reference proteome</keyword>
<keyword evidence="2" id="KW-0436">Ligase</keyword>